<gene>
    <name evidence="8" type="primary">Mthfsd</name>
</gene>
<dbReference type="GO" id="GO:0005524">
    <property type="term" value="F:ATP binding"/>
    <property type="evidence" value="ECO:0007669"/>
    <property type="project" value="UniProtKB-KW"/>
</dbReference>
<dbReference type="PANTHER" id="PTHR23407:SF1">
    <property type="entry name" value="5-FORMYLTETRAHYDROFOLATE CYCLO-LIGASE"/>
    <property type="match status" value="1"/>
</dbReference>
<name>A0A6F9DM59_9ASCI</name>
<evidence type="ECO:0000256" key="3">
    <source>
        <dbReference type="ARBA" id="ARBA00022840"/>
    </source>
</evidence>
<dbReference type="Gene3D" id="3.40.50.10420">
    <property type="entry name" value="NagB/RpiA/CoA transferase-like"/>
    <property type="match status" value="1"/>
</dbReference>
<dbReference type="AlphaFoldDB" id="A0A6F9DM59"/>
<dbReference type="GO" id="GO:0005739">
    <property type="term" value="C:mitochondrion"/>
    <property type="evidence" value="ECO:0007669"/>
    <property type="project" value="TreeGrafter"/>
</dbReference>
<keyword evidence="8" id="KW-0436">Ligase</keyword>
<dbReference type="Pfam" id="PF01812">
    <property type="entry name" value="5-FTHF_cyc-lig"/>
    <property type="match status" value="1"/>
</dbReference>
<dbReference type="NCBIfam" id="TIGR02727">
    <property type="entry name" value="MTHFS_bact"/>
    <property type="match status" value="1"/>
</dbReference>
<evidence type="ECO:0000256" key="7">
    <source>
        <dbReference type="RuleBase" id="RU361279"/>
    </source>
</evidence>
<protein>
    <recommendedName>
        <fullName evidence="5 7">5-formyltetrahydrofolate cyclo-ligase</fullName>
        <ecNumber evidence="5 7">6.3.3.2</ecNumber>
    </recommendedName>
</protein>
<dbReference type="GO" id="GO:0035999">
    <property type="term" value="P:tetrahydrofolate interconversion"/>
    <property type="evidence" value="ECO:0007669"/>
    <property type="project" value="TreeGrafter"/>
</dbReference>
<keyword evidence="2 6" id="KW-0547">Nucleotide-binding</keyword>
<evidence type="ECO:0000256" key="6">
    <source>
        <dbReference type="PIRSR" id="PIRSR006806-1"/>
    </source>
</evidence>
<comment type="cofactor">
    <cofactor evidence="7">
        <name>Mg(2+)</name>
        <dbReference type="ChEBI" id="CHEBI:18420"/>
    </cofactor>
</comment>
<dbReference type="InterPro" id="IPR002698">
    <property type="entry name" value="FTHF_cligase"/>
</dbReference>
<evidence type="ECO:0000256" key="5">
    <source>
        <dbReference type="ARBA" id="ARBA00038966"/>
    </source>
</evidence>
<dbReference type="InterPro" id="IPR037171">
    <property type="entry name" value="NagB/RpiA_transferase-like"/>
</dbReference>
<organism evidence="8">
    <name type="scientific">Phallusia mammillata</name>
    <dbReference type="NCBI Taxonomy" id="59560"/>
    <lineage>
        <taxon>Eukaryota</taxon>
        <taxon>Metazoa</taxon>
        <taxon>Chordata</taxon>
        <taxon>Tunicata</taxon>
        <taxon>Ascidiacea</taxon>
        <taxon>Phlebobranchia</taxon>
        <taxon>Ascidiidae</taxon>
        <taxon>Phallusia</taxon>
    </lineage>
</organism>
<dbReference type="GO" id="GO:0030272">
    <property type="term" value="F:5-formyltetrahydrofolate cyclo-ligase activity"/>
    <property type="evidence" value="ECO:0007669"/>
    <property type="project" value="UniProtKB-EC"/>
</dbReference>
<feature type="binding site" evidence="6">
    <location>
        <position position="56"/>
    </location>
    <ligand>
        <name>substrate</name>
    </ligand>
</feature>
<keyword evidence="3 6" id="KW-0067">ATP-binding</keyword>
<dbReference type="SUPFAM" id="SSF100950">
    <property type="entry name" value="NagB/RpiA/CoA transferase-like"/>
    <property type="match status" value="1"/>
</dbReference>
<evidence type="ECO:0000313" key="8">
    <source>
        <dbReference type="EMBL" id="CAB3264053.1"/>
    </source>
</evidence>
<reference evidence="8" key="1">
    <citation type="submission" date="2020-04" db="EMBL/GenBank/DDBJ databases">
        <authorList>
            <person name="Neveu A P."/>
        </authorList>
    </citation>
    <scope>NUCLEOTIDE SEQUENCE</scope>
    <source>
        <tissue evidence="8">Whole embryo</tissue>
    </source>
</reference>
<dbReference type="EC" id="6.3.3.2" evidence="5 7"/>
<keyword evidence="7" id="KW-0479">Metal-binding</keyword>
<dbReference type="PIRSF" id="PIRSF006806">
    <property type="entry name" value="FTHF_cligase"/>
    <property type="match status" value="1"/>
</dbReference>
<sequence length="195" mass="21793">MQAAKQTLRKQIKLKLKNMTDAERTSQTSSVVQKLLRHKKYKESSRISVYLSMANEIQTSEILAHALGAGKKVYIPKYVGENMDMVRLASMDDYNSLPETKWKIKQPPDADVSRENALDSGGLDLIVVPGVGFTPSGDRLGHGKGYYDTYIEKANKIKIPYLIGLAYSVQMCETIPTSDHDKPLNEVLTCDKPDN</sequence>
<proteinExistence type="evidence at transcript level"/>
<accession>A0A6F9DM59</accession>
<comment type="catalytic activity">
    <reaction evidence="4 7">
        <text>(6S)-5-formyl-5,6,7,8-tetrahydrofolate + ATP = (6R)-5,10-methenyltetrahydrofolate + ADP + phosphate</text>
        <dbReference type="Rhea" id="RHEA:10488"/>
        <dbReference type="ChEBI" id="CHEBI:30616"/>
        <dbReference type="ChEBI" id="CHEBI:43474"/>
        <dbReference type="ChEBI" id="CHEBI:57455"/>
        <dbReference type="ChEBI" id="CHEBI:57457"/>
        <dbReference type="ChEBI" id="CHEBI:456216"/>
        <dbReference type="EC" id="6.3.3.2"/>
    </reaction>
</comment>
<dbReference type="GO" id="GO:0046872">
    <property type="term" value="F:metal ion binding"/>
    <property type="evidence" value="ECO:0007669"/>
    <property type="project" value="UniProtKB-KW"/>
</dbReference>
<comment type="similarity">
    <text evidence="1 7">Belongs to the 5-formyltetrahydrofolate cyclo-ligase family.</text>
</comment>
<dbReference type="PANTHER" id="PTHR23407">
    <property type="entry name" value="ATPASE INHIBITOR/5-FORMYLTETRAHYDROFOLATE CYCLO-LIGASE"/>
    <property type="match status" value="1"/>
</dbReference>
<dbReference type="FunFam" id="3.40.50.10420:FF:000007">
    <property type="entry name" value="5-formyltetrahydrofolate cyclo-ligase"/>
    <property type="match status" value="1"/>
</dbReference>
<evidence type="ECO:0000256" key="1">
    <source>
        <dbReference type="ARBA" id="ARBA00010638"/>
    </source>
</evidence>
<evidence type="ECO:0000256" key="4">
    <source>
        <dbReference type="ARBA" id="ARBA00036539"/>
    </source>
</evidence>
<feature type="binding site" evidence="6">
    <location>
        <begin position="5"/>
        <end position="9"/>
    </location>
    <ligand>
        <name>ATP</name>
        <dbReference type="ChEBI" id="CHEBI:30616"/>
    </ligand>
</feature>
<keyword evidence="7" id="KW-0460">Magnesium</keyword>
<feature type="binding site" evidence="6">
    <location>
        <begin position="139"/>
        <end position="147"/>
    </location>
    <ligand>
        <name>ATP</name>
        <dbReference type="ChEBI" id="CHEBI:30616"/>
    </ligand>
</feature>
<dbReference type="GO" id="GO:0009396">
    <property type="term" value="P:folic acid-containing compound biosynthetic process"/>
    <property type="evidence" value="ECO:0007669"/>
    <property type="project" value="TreeGrafter"/>
</dbReference>
<evidence type="ECO:0000256" key="2">
    <source>
        <dbReference type="ARBA" id="ARBA00022741"/>
    </source>
</evidence>
<dbReference type="EMBL" id="LR788191">
    <property type="protein sequence ID" value="CAB3264053.1"/>
    <property type="molecule type" value="mRNA"/>
</dbReference>
<dbReference type="InterPro" id="IPR024185">
    <property type="entry name" value="FTHF_cligase-like_sf"/>
</dbReference>
<feature type="binding site" evidence="6">
    <location>
        <position position="51"/>
    </location>
    <ligand>
        <name>substrate</name>
    </ligand>
</feature>